<accession>A0A1B7XXV4</accession>
<dbReference type="Gene3D" id="3.20.20.80">
    <property type="entry name" value="Glycosidases"/>
    <property type="match status" value="1"/>
</dbReference>
<keyword evidence="1" id="KW-0378">Hydrolase</keyword>
<dbReference type="KEGG" id="chig:CH63R_11292"/>
<organism evidence="1 2">
    <name type="scientific">Colletotrichum higginsianum (strain IMI 349063)</name>
    <name type="common">Crucifer anthracnose fungus</name>
    <dbReference type="NCBI Taxonomy" id="759273"/>
    <lineage>
        <taxon>Eukaryota</taxon>
        <taxon>Fungi</taxon>
        <taxon>Dikarya</taxon>
        <taxon>Ascomycota</taxon>
        <taxon>Pezizomycotina</taxon>
        <taxon>Sordariomycetes</taxon>
        <taxon>Hypocreomycetidae</taxon>
        <taxon>Glomerellales</taxon>
        <taxon>Glomerellaceae</taxon>
        <taxon>Colletotrichum</taxon>
        <taxon>Colletotrichum destructivum species complex</taxon>
    </lineage>
</organism>
<keyword evidence="2" id="KW-1185">Reference proteome</keyword>
<comment type="caution">
    <text evidence="1">The sequence shown here is derived from an EMBL/GenBank/DDBJ whole genome shotgun (WGS) entry which is preliminary data.</text>
</comment>
<dbReference type="AlphaFoldDB" id="A0A1B7XXV4"/>
<gene>
    <name evidence="1" type="ORF">CH63R_11292</name>
</gene>
<reference evidence="2" key="1">
    <citation type="journal article" date="2017" name="BMC Genomics">
        <title>Gapless genome assembly of Colletotrichum higginsianum reveals chromosome structure and association of transposable elements with secondary metabolite gene clusters.</title>
        <authorList>
            <person name="Dallery J.-F."/>
            <person name="Lapalu N."/>
            <person name="Zampounis A."/>
            <person name="Pigne S."/>
            <person name="Luyten I."/>
            <person name="Amselem J."/>
            <person name="Wittenberg A.H.J."/>
            <person name="Zhou S."/>
            <person name="de Queiroz M.V."/>
            <person name="Robin G.P."/>
            <person name="Auger A."/>
            <person name="Hainaut M."/>
            <person name="Henrissat B."/>
            <person name="Kim K.-T."/>
            <person name="Lee Y.-H."/>
            <person name="Lespinet O."/>
            <person name="Schwartz D.C."/>
            <person name="Thon M.R."/>
            <person name="O'Connell R.J."/>
        </authorList>
    </citation>
    <scope>NUCLEOTIDE SEQUENCE [LARGE SCALE GENOMIC DNA]</scope>
    <source>
        <strain evidence="2">IMI 349063</strain>
    </source>
</reference>
<dbReference type="GeneID" id="28870373"/>
<dbReference type="GO" id="GO:0016787">
    <property type="term" value="F:hydrolase activity"/>
    <property type="evidence" value="ECO:0007669"/>
    <property type="project" value="UniProtKB-KW"/>
</dbReference>
<dbReference type="Proteomes" id="UP000092177">
    <property type="component" value="Chromosome 8"/>
</dbReference>
<dbReference type="InterPro" id="IPR017853">
    <property type="entry name" value="GH"/>
</dbReference>
<protein>
    <submittedName>
        <fullName evidence="1">Glycosyl hydrolases family 18 protein</fullName>
    </submittedName>
</protein>
<evidence type="ECO:0000313" key="1">
    <source>
        <dbReference type="EMBL" id="OBR04589.1"/>
    </source>
</evidence>
<evidence type="ECO:0000313" key="2">
    <source>
        <dbReference type="Proteomes" id="UP000092177"/>
    </source>
</evidence>
<name>A0A1B7XXV4_COLHI</name>
<dbReference type="VEuPathDB" id="FungiDB:CH63R_11292"/>
<sequence length="111" mass="12650">MIIAIAGVQELGADLGAEVRGLRRQPIQFPARYPGTHFATFLKELDDANKKQPVKYAVPFTASTSHWHLRHFVLETADQVDFINAMLYGLHGAWGPQEPSKIWHLRVHKRH</sequence>
<dbReference type="EMBL" id="LTAN01000008">
    <property type="protein sequence ID" value="OBR04589.1"/>
    <property type="molecule type" value="Genomic_DNA"/>
</dbReference>
<dbReference type="SUPFAM" id="SSF51445">
    <property type="entry name" value="(Trans)glycosidases"/>
    <property type="match status" value="1"/>
</dbReference>
<dbReference type="RefSeq" id="XP_018153107.1">
    <property type="nucleotide sequence ID" value="XM_018306266.1"/>
</dbReference>
<proteinExistence type="predicted"/>